<dbReference type="AlphaFoldDB" id="A0A7F5R2S2"/>
<dbReference type="CTD" id="39522"/>
<dbReference type="RefSeq" id="XP_025829737.1">
    <property type="nucleotide sequence ID" value="XM_025973952.1"/>
</dbReference>
<gene>
    <name evidence="5 6 7" type="primary">LOC108740237</name>
</gene>
<proteinExistence type="inferred from homology"/>
<dbReference type="OrthoDB" id="1932706at2759"/>
<keyword evidence="4" id="KW-1185">Reference proteome</keyword>
<dbReference type="InterPro" id="IPR021950">
    <property type="entry name" value="Spt20"/>
</dbReference>
<dbReference type="RefSeq" id="XP_025829736.1">
    <property type="nucleotide sequence ID" value="XM_025973951.1"/>
</dbReference>
<name>A0A7F5R2S2_AGRPL</name>
<protein>
    <submittedName>
        <fullName evidence="5 6">Transcription factor SPT20 homolog isoform X1</fullName>
    </submittedName>
</protein>
<evidence type="ECO:0000256" key="2">
    <source>
        <dbReference type="SAM" id="MobiDB-lite"/>
    </source>
</evidence>
<evidence type="ECO:0000259" key="3">
    <source>
        <dbReference type="Pfam" id="PF12090"/>
    </source>
</evidence>
<feature type="region of interest" description="Disordered" evidence="2">
    <location>
        <begin position="797"/>
        <end position="830"/>
    </location>
</feature>
<dbReference type="RefSeq" id="XP_025829738.1">
    <property type="nucleotide sequence ID" value="XM_025973953.1"/>
</dbReference>
<dbReference type="KEGG" id="apln:108740237"/>
<dbReference type="GO" id="GO:0003712">
    <property type="term" value="F:transcription coregulator activity"/>
    <property type="evidence" value="ECO:0007669"/>
    <property type="project" value="InterPro"/>
</dbReference>
<evidence type="ECO:0000313" key="7">
    <source>
        <dbReference type="RefSeq" id="XP_025829738.1"/>
    </source>
</evidence>
<evidence type="ECO:0000313" key="5">
    <source>
        <dbReference type="RefSeq" id="XP_025829736.1"/>
    </source>
</evidence>
<evidence type="ECO:0000256" key="1">
    <source>
        <dbReference type="ARBA" id="ARBA00009112"/>
    </source>
</evidence>
<feature type="region of interest" description="Disordered" evidence="2">
    <location>
        <begin position="1035"/>
        <end position="1062"/>
    </location>
</feature>
<evidence type="ECO:0000313" key="4">
    <source>
        <dbReference type="Proteomes" id="UP000192223"/>
    </source>
</evidence>
<dbReference type="GeneID" id="108740237"/>
<dbReference type="Proteomes" id="UP000192223">
    <property type="component" value="Unplaced"/>
</dbReference>
<sequence>MQSLEAACEEGERPIKKAKLNQTSLLLPRHQENNLLENAFNKQFCIHSRLQELYNVESAKNPDQISEGLKYNSYLLEKLVEQERLNTLVVNLYPGNKGYSLAFPSSPHSEMGCDFEEPTMLETLKWPYEENELLRYIDNEELPAFFIDVLEPDFNFLFYSGCIIAEVRDYRRAYPHFKKCDIHHVLLKPTLQSILADINLIMEQHVDWGSEEKLHLESQILLATNPSLCVESNPAVASIQAKVNHCRQLLNTHRLRRTARKFSQDTVNRKRKLDQFTHRPGLELFNYITRLRAKSKNALVASKHLAKKMPEDTFKPIPVPSLSAPNIAPPSQGVHINEFKAYQRPKETSDCSPQLIEEYVLETDMPSKEKGKSRVYHIKLSILQRPSNSEYLGELYLDRDHKKDERNGVACRFSLGSRAHANRYIQQFTEIFTEGGRKSVRIKYGLSPGLKERVALVQAQAAQLQAAQQAAQVNLAQQHLAQLNQNLQNNTCPMPLVNGTVTSGITLLQQTPTVHNASSVSLLHSQMQPSQSKQQLTSQEAEINALATKLMNSAQQYQEASANAKQQKLAMSGSTSSNAAIINLLNSSPASNVNSDASAAVVNAINSGPILPQQVQTINQKLIGRKMTLSSLPNARVLNHTNLIAVNNSRMSLSDLNTSVPSSSAINFGQTVPIKQVISQRSPSSSSSSSSGNSSDKSALSALLVGTPAADRPDIINPNSNSLLLEKLASASKVNMNLNPSPSASSILSPKATAYSDLSKVSTVTLSNDEKVARSKFFKDYAGEIYVDMDKMSDKTKSSFIKSSPKSNPVISPLSSPPPPSPVAAAASSTQTQNLNTINVQSLNLASLQNLSGLQNVQVQLSGFSQPISLSLNVSSAAGIQGHPASIIVSLPVATTGGYAGTSSIPPQQVTAGTSLGTPTVVLTNAGTAQLVTSSIKPINQTNIRNATQTGVTLAQGTPQFQILTSVQRPKLQQTSSIQQNAATRNIQRTPFTIKMTTPNTTQVTMTSSPNSLSSQQLQLALQKQAQIQQFQQIYNQQQRSSPTNGAGKVRRRSNTSSDTQQ</sequence>
<reference evidence="5 6" key="1">
    <citation type="submission" date="2025-04" db="UniProtKB">
        <authorList>
            <consortium name="RefSeq"/>
        </authorList>
    </citation>
    <scope>IDENTIFICATION</scope>
    <source>
        <tissue evidence="5 6">Entire body</tissue>
    </source>
</reference>
<dbReference type="GO" id="GO:0006357">
    <property type="term" value="P:regulation of transcription by RNA polymerase II"/>
    <property type="evidence" value="ECO:0007669"/>
    <property type="project" value="TreeGrafter"/>
</dbReference>
<dbReference type="InterPro" id="IPR046468">
    <property type="entry name" value="Spt20-like_SEP"/>
</dbReference>
<comment type="similarity">
    <text evidence="1">Belongs to the SPT20 family.</text>
</comment>
<evidence type="ECO:0000313" key="6">
    <source>
        <dbReference type="RefSeq" id="XP_025829737.1"/>
    </source>
</evidence>
<feature type="region of interest" description="Disordered" evidence="2">
    <location>
        <begin position="677"/>
        <end position="697"/>
    </location>
</feature>
<accession>A0A7F5R2S2</accession>
<organism evidence="4 6">
    <name type="scientific">Agrilus planipennis</name>
    <name type="common">Emerald ash borer</name>
    <name type="synonym">Agrilus marcopoli</name>
    <dbReference type="NCBI Taxonomy" id="224129"/>
    <lineage>
        <taxon>Eukaryota</taxon>
        <taxon>Metazoa</taxon>
        <taxon>Ecdysozoa</taxon>
        <taxon>Arthropoda</taxon>
        <taxon>Hexapoda</taxon>
        <taxon>Insecta</taxon>
        <taxon>Pterygota</taxon>
        <taxon>Neoptera</taxon>
        <taxon>Endopterygota</taxon>
        <taxon>Coleoptera</taxon>
        <taxon>Polyphaga</taxon>
        <taxon>Elateriformia</taxon>
        <taxon>Buprestoidea</taxon>
        <taxon>Buprestidae</taxon>
        <taxon>Agrilinae</taxon>
        <taxon>Agrilus</taxon>
    </lineage>
</organism>
<dbReference type="PANTHER" id="PTHR13526">
    <property type="entry name" value="TRANSCRIPTION FACTOR SPT20 HOMOLOG"/>
    <property type="match status" value="1"/>
</dbReference>
<feature type="domain" description="Spt20-like SEP" evidence="3">
    <location>
        <begin position="85"/>
        <end position="243"/>
    </location>
</feature>
<dbReference type="PANTHER" id="PTHR13526:SF8">
    <property type="entry name" value="TRANSCRIPTION FACTOR SPT20 HOMOLOG"/>
    <property type="match status" value="1"/>
</dbReference>
<dbReference type="Pfam" id="PF12090">
    <property type="entry name" value="Spt20_SEP"/>
    <property type="match status" value="1"/>
</dbReference>
<dbReference type="GO" id="GO:0000124">
    <property type="term" value="C:SAGA complex"/>
    <property type="evidence" value="ECO:0007669"/>
    <property type="project" value="InterPro"/>
</dbReference>
<feature type="compositionally biased region" description="Low complexity" evidence="2">
    <location>
        <begin position="679"/>
        <end position="697"/>
    </location>
</feature>